<dbReference type="AlphaFoldDB" id="A0A7S1ZIH9"/>
<keyword evidence="1" id="KW-0732">Signal</keyword>
<evidence type="ECO:0000313" key="2">
    <source>
        <dbReference type="EMBL" id="CAD9339525.1"/>
    </source>
</evidence>
<proteinExistence type="predicted"/>
<evidence type="ECO:0000256" key="1">
    <source>
        <dbReference type="SAM" id="SignalP"/>
    </source>
</evidence>
<accession>A0A7S1ZIH9</accession>
<feature type="signal peptide" evidence="1">
    <location>
        <begin position="1"/>
        <end position="24"/>
    </location>
</feature>
<organism evidence="2">
    <name type="scientific">Trieres chinensis</name>
    <name type="common">Marine centric diatom</name>
    <name type="synonym">Odontella sinensis</name>
    <dbReference type="NCBI Taxonomy" id="1514140"/>
    <lineage>
        <taxon>Eukaryota</taxon>
        <taxon>Sar</taxon>
        <taxon>Stramenopiles</taxon>
        <taxon>Ochrophyta</taxon>
        <taxon>Bacillariophyta</taxon>
        <taxon>Mediophyceae</taxon>
        <taxon>Biddulphiophycidae</taxon>
        <taxon>Eupodiscales</taxon>
        <taxon>Parodontellaceae</taxon>
        <taxon>Trieres</taxon>
    </lineage>
</organism>
<gene>
    <name evidence="2" type="ORF">OSIN01602_LOCUS10183</name>
</gene>
<feature type="chain" id="PRO_5031120054" evidence="1">
    <location>
        <begin position="25"/>
        <end position="426"/>
    </location>
</feature>
<protein>
    <submittedName>
        <fullName evidence="2">Uncharacterized protein</fullName>
    </submittedName>
</protein>
<dbReference type="EMBL" id="HBGO01017830">
    <property type="protein sequence ID" value="CAD9339525.1"/>
    <property type="molecule type" value="Transcribed_RNA"/>
</dbReference>
<reference evidence="2" key="1">
    <citation type="submission" date="2021-01" db="EMBL/GenBank/DDBJ databases">
        <authorList>
            <person name="Corre E."/>
            <person name="Pelletier E."/>
            <person name="Niang G."/>
            <person name="Scheremetjew M."/>
            <person name="Finn R."/>
            <person name="Kale V."/>
            <person name="Holt S."/>
            <person name="Cochrane G."/>
            <person name="Meng A."/>
            <person name="Brown T."/>
            <person name="Cohen L."/>
        </authorList>
    </citation>
    <scope>NUCLEOTIDE SEQUENCE</scope>
    <source>
        <strain evidence="2">Grunow 1884</strain>
    </source>
</reference>
<name>A0A7S1ZIH9_TRICV</name>
<sequence>MMAKRSRPFATILATAVLTGSAEAFAPQRSATFTRSTLRGCGISTALNEVKSYESLESKFEEIKYANDGAGESIKAAERAMETVGDAVKEGIKKADNAQVVATLESSTKEGPGSTKAVESAADVVVSVASLSGFKSEEEVVEAVEKTKSTAGTAVKEIVLDTKVNLVKEIKDAEPVSQLAEVNDITSLDSKAANTKDLIKTLEASNESRFSDTSIDAVAPVLKPVTGEALDKVGAAKTAIDEVTRVVAMDTAKVTEPVGALSPADLGMVGLTEVSDKGATSAITDGKIDFAAVKSMELKADVAIAPIKASTMAVPVPASPVVAEAAATISKTPAPIAEAAKEVALSTQVMGEATAAVTAAGSTDVGSSVVKSTTFAVANVAETINTVIADSKAIGDPSDFPEVVAAFATFVTLFQLWSLITKWIKK</sequence>